<dbReference type="SUPFAM" id="SSF117892">
    <property type="entry name" value="Band 7/SPFH domain"/>
    <property type="match status" value="1"/>
</dbReference>
<keyword evidence="5" id="KW-1185">Reference proteome</keyword>
<keyword evidence="4" id="KW-0645">Protease</keyword>
<keyword evidence="4" id="KW-0378">Hydrolase</keyword>
<dbReference type="AlphaFoldDB" id="A0A1H6JKQ7"/>
<dbReference type="InterPro" id="IPR033880">
    <property type="entry name" value="SPFH_YdjI"/>
</dbReference>
<evidence type="ECO:0000313" key="5">
    <source>
        <dbReference type="Proteomes" id="UP000199125"/>
    </source>
</evidence>
<dbReference type="OrthoDB" id="9764015at2"/>
<evidence type="ECO:0000313" key="4">
    <source>
        <dbReference type="EMBL" id="SEH60325.1"/>
    </source>
</evidence>
<reference evidence="5" key="1">
    <citation type="submission" date="2016-10" db="EMBL/GenBank/DDBJ databases">
        <authorList>
            <person name="Varghese N."/>
            <person name="Submissions S."/>
        </authorList>
    </citation>
    <scope>NUCLEOTIDE SEQUENCE [LARGE SCALE GENOMIC DNA]</scope>
    <source>
        <strain evidence="5">DSM 11593</strain>
    </source>
</reference>
<feature type="region of interest" description="Disordered" evidence="1">
    <location>
        <begin position="281"/>
        <end position="308"/>
    </location>
</feature>
<name>A0A1H6JKQ7_9RHOB</name>
<evidence type="ECO:0000259" key="3">
    <source>
        <dbReference type="Pfam" id="PF14237"/>
    </source>
</evidence>
<evidence type="ECO:0000256" key="1">
    <source>
        <dbReference type="SAM" id="MobiDB-lite"/>
    </source>
</evidence>
<organism evidence="4 5">
    <name type="scientific">Paracoccus alkenifer</name>
    <dbReference type="NCBI Taxonomy" id="65735"/>
    <lineage>
        <taxon>Bacteria</taxon>
        <taxon>Pseudomonadati</taxon>
        <taxon>Pseudomonadota</taxon>
        <taxon>Alphaproteobacteria</taxon>
        <taxon>Rhodobacterales</taxon>
        <taxon>Paracoccaceae</taxon>
        <taxon>Paracoccus</taxon>
    </lineage>
</organism>
<feature type="domain" description="GYF" evidence="3">
    <location>
        <begin position="312"/>
        <end position="361"/>
    </location>
</feature>
<feature type="domain" description="SPFH" evidence="2">
    <location>
        <begin position="25"/>
        <end position="235"/>
    </location>
</feature>
<dbReference type="Pfam" id="PF13421">
    <property type="entry name" value="Band_7_1"/>
    <property type="match status" value="1"/>
</dbReference>
<dbReference type="Pfam" id="PF14237">
    <property type="entry name" value="GYF_2"/>
    <property type="match status" value="1"/>
</dbReference>
<gene>
    <name evidence="4" type="ORF">SAMN04488075_0305</name>
</gene>
<dbReference type="RefSeq" id="WP_090844550.1">
    <property type="nucleotide sequence ID" value="NZ_FNXG01000001.1"/>
</dbReference>
<evidence type="ECO:0000259" key="2">
    <source>
        <dbReference type="Pfam" id="PF13421"/>
    </source>
</evidence>
<dbReference type="PANTHER" id="PTHR37826:SF2">
    <property type="entry name" value="ZINC-RIBBON DOMAIN-CONTAINING PROTEIN"/>
    <property type="match status" value="1"/>
</dbReference>
<dbReference type="PANTHER" id="PTHR37826">
    <property type="entry name" value="FLOTILLIN BAND_7_5 DOMAIN PROTEIN"/>
    <property type="match status" value="1"/>
</dbReference>
<dbReference type="Proteomes" id="UP000199125">
    <property type="component" value="Unassembled WGS sequence"/>
</dbReference>
<dbReference type="CDD" id="cd03408">
    <property type="entry name" value="SPFH_like_u1"/>
    <property type="match status" value="1"/>
</dbReference>
<dbReference type="InterPro" id="IPR036013">
    <property type="entry name" value="Band_7/SPFH_dom_sf"/>
</dbReference>
<dbReference type="EMBL" id="FNXG01000001">
    <property type="protein sequence ID" value="SEH60325.1"/>
    <property type="molecule type" value="Genomic_DNA"/>
</dbReference>
<dbReference type="GO" id="GO:0008233">
    <property type="term" value="F:peptidase activity"/>
    <property type="evidence" value="ECO:0007669"/>
    <property type="project" value="UniProtKB-KW"/>
</dbReference>
<dbReference type="STRING" id="65735.SAMN04488075_0305"/>
<accession>A0A1H6JKQ7</accession>
<feature type="compositionally biased region" description="Pro residues" evidence="1">
    <location>
        <begin position="289"/>
        <end position="308"/>
    </location>
</feature>
<protein>
    <submittedName>
        <fullName evidence="4">Membrane protease subunit, stomatin/prohibitin family, contains C-terminal Zn-ribbon domain</fullName>
    </submittedName>
</protein>
<sequence>MVLDFLTGEFIDVIEWVDDTRDTMVWRYETRGRAIKYGAKLTVREGQAAVFVHEGQLADVFTPGLYMLETNNMPVLTRLQHWDHGFRSPFKSEVYFVSTTRFNDLKWGTRNPIITRDPEFGPVRLRAFGTYSMRVTDPGVFMTEIVGTDGEFTSDEISLQLRNVIVQEFSRMIAGSGIPVLDMAANTADLGRIVATAIAPTIAQYGLTLPEFYIENISLPDEVEKMLDKRTSMGIVGDLNKFGQYAQAESMLNASTRDGAMGAGLGAGMGAAMGMAGAMRGPWGATPPATNPPQAPQPAAATPPPIPSEPLWHLALDGAASGPFTRAQLEALRDQGRLTRDTLAWTEGQENWQRADDQPALAALFSALPPPLPQG</sequence>
<dbReference type="InterPro" id="IPR025640">
    <property type="entry name" value="GYF_2"/>
</dbReference>
<dbReference type="GO" id="GO:0006508">
    <property type="term" value="P:proteolysis"/>
    <property type="evidence" value="ECO:0007669"/>
    <property type="project" value="UniProtKB-KW"/>
</dbReference>
<proteinExistence type="predicted"/>